<keyword evidence="5" id="KW-1185">Reference proteome</keyword>
<dbReference type="AlphaFoldDB" id="D7CSR1"/>
<keyword evidence="1" id="KW-0732">Signal</keyword>
<dbReference type="KEGG" id="tra:Trad_0541"/>
<sequence>MKRLAGAWVAALLVLTACGASELPLPAAPQAAPRVIAQWTFDDATLEPALGSAAATAGPGLMGESFVQGSPPSGSAWSFSGWSTEGLDTAKWVEFALSTRGVSELTLRFDERRSGTGPSAFEVRYSTDGVTFTALPEAVTPTRTLPGNTSFRTQSFDLSGVEALSDRERVALRIYGYGASSAAGTWRFDNVTISGVATGEGGGTEPQPAACDLPSTPIHAVQSGAATGTVTVEGVVTADFREGLSGFFLQDVEQTAFPAASDGVFVFTPAGSAFRDAALGPGDLLRITARVGSFQGATQLTAVSELTTCLVGVEVEPVTLTLPLDPDARAPYVGMLTTLPQDLTVTETFVLGRFGMLSVAAGGRLFHPNNGNVPGAPAAIRADNVRRRLIIDDGSAVQNPELIPFLSRDLEDTIRVGDTMRGGVTGVMSFGRPSTFAASGPEDYRLHVLDTTAPEFVPTNPRPAAPADVGGDLKVASFNVLNYFTTFGSRGAGDAAQFARQRAKLFAALRRIDADVVGLIEIENNGDGEGSAIRNLVDGLNAVYGSEVYAVVPDPADTGTDAIKQTFIYKPAALELVAVASDSASVHNRPPVAATFRQRGAPHGLFTAVVAHHKSKRCSEGFDARPGDTEQAFEGCFNQLRTEQSQALAAFAADLKAAHGDTDVLLMGDLNAYALEDPIAVLTGSGFENLTLRLQDAARYSFVFDGESGTLDYALASPSLAAQVTGVDIWHINPDEPRALEYDSAPRFGGEDRFTPTPYRSSDHDPVIIGLSLTGEPAPEPTPQAALAALRAQVEALGLNRGQLRALVTDLDSAERHLNRGQTRQAERSLRRFEDGVRRLVRRGALTEAQGQPLLDASSALRARL</sequence>
<evidence type="ECO:0000259" key="2">
    <source>
        <dbReference type="Pfam" id="PF03372"/>
    </source>
</evidence>
<dbReference type="Gene3D" id="3.60.10.10">
    <property type="entry name" value="Endonuclease/exonuclease/phosphatase"/>
    <property type="match status" value="1"/>
</dbReference>
<dbReference type="Pfam" id="PF22888">
    <property type="entry name" value="FIMAH"/>
    <property type="match status" value="1"/>
</dbReference>
<feature type="chain" id="PRO_5003094566" evidence="1">
    <location>
        <begin position="20"/>
        <end position="865"/>
    </location>
</feature>
<dbReference type="NCBIfam" id="NF033681">
    <property type="entry name" value="ExeM_NucH_DNase"/>
    <property type="match status" value="1"/>
</dbReference>
<keyword evidence="4" id="KW-0540">Nuclease</keyword>
<evidence type="ECO:0000313" key="4">
    <source>
        <dbReference type="EMBL" id="ADI13678.1"/>
    </source>
</evidence>
<dbReference type="SUPFAM" id="SSF56219">
    <property type="entry name" value="DNase I-like"/>
    <property type="match status" value="1"/>
</dbReference>
<reference evidence="5" key="1">
    <citation type="submission" date="2010-05" db="EMBL/GenBank/DDBJ databases">
        <title>The complete genome of Truepera radiovictris DSM 17093.</title>
        <authorList>
            <consortium name="US DOE Joint Genome Institute (JGI-PGF)"/>
            <person name="Lucas S."/>
            <person name="Copeland A."/>
            <person name="Lapidus A."/>
            <person name="Glavina del Rio T."/>
            <person name="Dalin E."/>
            <person name="Tice H."/>
            <person name="Bruce D."/>
            <person name="Goodwin L."/>
            <person name="Pitluck S."/>
            <person name="Kyrpides N."/>
            <person name="Mavromatis K."/>
            <person name="Ovchinnikova G."/>
            <person name="Munk A.C."/>
            <person name="Detter J.C."/>
            <person name="Han C."/>
            <person name="Tapia R."/>
            <person name="Land M."/>
            <person name="Hauser L."/>
            <person name="Markowitz V."/>
            <person name="Cheng J.-F."/>
            <person name="Hugenholtz P."/>
            <person name="Woyke T."/>
            <person name="Wu D."/>
            <person name="Tindall B."/>
            <person name="Pomrenke H.G."/>
            <person name="Brambilla E."/>
            <person name="Klenk H.-P."/>
            <person name="Eisen J.A."/>
        </authorList>
    </citation>
    <scope>NUCLEOTIDE SEQUENCE [LARGE SCALE GENOMIC DNA]</scope>
    <source>
        <strain evidence="5">DSM 17093 / CIP 108686 / LMG 22925 / RQ-24</strain>
    </source>
</reference>
<dbReference type="eggNOG" id="COG2374">
    <property type="taxonomic scope" value="Bacteria"/>
</dbReference>
<keyword evidence="4" id="KW-0255">Endonuclease</keyword>
<dbReference type="PANTHER" id="PTHR42834">
    <property type="entry name" value="ENDONUCLEASE/EXONUCLEASE/PHOSPHATASE FAMILY PROTEIN (AFU_ORTHOLOGUE AFUA_3G09210)"/>
    <property type="match status" value="1"/>
</dbReference>
<dbReference type="InterPro" id="IPR005135">
    <property type="entry name" value="Endo/exonuclease/phosphatase"/>
</dbReference>
<keyword evidence="4" id="KW-0378">Hydrolase</keyword>
<gene>
    <name evidence="4" type="ordered locus">Trad_0541</name>
</gene>
<evidence type="ECO:0000259" key="3">
    <source>
        <dbReference type="Pfam" id="PF22888"/>
    </source>
</evidence>
<dbReference type="InterPro" id="IPR047971">
    <property type="entry name" value="ExeM-like"/>
</dbReference>
<dbReference type="STRING" id="649638.Trad_0541"/>
<dbReference type="Pfam" id="PF03372">
    <property type="entry name" value="Exo_endo_phos"/>
    <property type="match status" value="1"/>
</dbReference>
<evidence type="ECO:0000256" key="1">
    <source>
        <dbReference type="SAM" id="SignalP"/>
    </source>
</evidence>
<accession>D7CSR1</accession>
<dbReference type="OrthoDB" id="9800417at2"/>
<name>D7CSR1_TRURR</name>
<reference evidence="4 5" key="2">
    <citation type="journal article" date="2011" name="Stand. Genomic Sci.">
        <title>Complete genome sequence of Truepera radiovictrix type strain (RQ-24).</title>
        <authorList>
            <person name="Ivanova N."/>
            <person name="Rohde C."/>
            <person name="Munk C."/>
            <person name="Nolan M."/>
            <person name="Lucas S."/>
            <person name="Del Rio T.G."/>
            <person name="Tice H."/>
            <person name="Deshpande S."/>
            <person name="Cheng J.F."/>
            <person name="Tapia R."/>
            <person name="Han C."/>
            <person name="Goodwin L."/>
            <person name="Pitluck S."/>
            <person name="Liolios K."/>
            <person name="Mavromatis K."/>
            <person name="Mikhailova N."/>
            <person name="Pati A."/>
            <person name="Chen A."/>
            <person name="Palaniappan K."/>
            <person name="Land M."/>
            <person name="Hauser L."/>
            <person name="Chang Y.J."/>
            <person name="Jeffries C.D."/>
            <person name="Brambilla E."/>
            <person name="Rohde M."/>
            <person name="Goker M."/>
            <person name="Tindall B.J."/>
            <person name="Woyke T."/>
            <person name="Bristow J."/>
            <person name="Eisen J.A."/>
            <person name="Markowitz V."/>
            <person name="Hugenholtz P."/>
            <person name="Kyrpides N.C."/>
            <person name="Klenk H.P."/>
            <person name="Lapidus A."/>
        </authorList>
    </citation>
    <scope>NUCLEOTIDE SEQUENCE [LARGE SCALE GENOMIC DNA]</scope>
    <source>
        <strain evidence="5">DSM 17093 / CIP 108686 / LMG 22925 / RQ-24</strain>
    </source>
</reference>
<dbReference type="PROSITE" id="PS51257">
    <property type="entry name" value="PROKAR_LIPOPROTEIN"/>
    <property type="match status" value="1"/>
</dbReference>
<dbReference type="CDD" id="cd04486">
    <property type="entry name" value="YhcR_OBF_like"/>
    <property type="match status" value="1"/>
</dbReference>
<dbReference type="GO" id="GO:0004519">
    <property type="term" value="F:endonuclease activity"/>
    <property type="evidence" value="ECO:0007669"/>
    <property type="project" value="UniProtKB-KW"/>
</dbReference>
<dbReference type="EMBL" id="CP002049">
    <property type="protein sequence ID" value="ADI13678.1"/>
    <property type="molecule type" value="Genomic_DNA"/>
</dbReference>
<feature type="domain" description="Endonuclease/exonuclease/phosphatase" evidence="2">
    <location>
        <begin position="476"/>
        <end position="764"/>
    </location>
</feature>
<feature type="domain" description="FIMAH" evidence="3">
    <location>
        <begin position="789"/>
        <end position="862"/>
    </location>
</feature>
<evidence type="ECO:0000313" key="5">
    <source>
        <dbReference type="Proteomes" id="UP000000379"/>
    </source>
</evidence>
<dbReference type="PANTHER" id="PTHR42834:SF1">
    <property type="entry name" value="ENDONUCLEASE_EXONUCLEASE_PHOSPHATASE FAMILY PROTEIN (AFU_ORTHOLOGUE AFUA_3G09210)"/>
    <property type="match status" value="1"/>
</dbReference>
<dbReference type="HOGENOM" id="CLU_352221_0_0_0"/>
<dbReference type="RefSeq" id="WP_013177058.1">
    <property type="nucleotide sequence ID" value="NC_014221.1"/>
</dbReference>
<dbReference type="InterPro" id="IPR054470">
    <property type="entry name" value="FIMAH_dom"/>
</dbReference>
<protein>
    <submittedName>
        <fullName evidence="4">Endonuclease/exonuclease/phosphatase</fullName>
    </submittedName>
</protein>
<proteinExistence type="predicted"/>
<organism evidence="4 5">
    <name type="scientific">Truepera radiovictrix (strain DSM 17093 / CIP 108686 / LMG 22925 / RQ-24)</name>
    <dbReference type="NCBI Taxonomy" id="649638"/>
    <lineage>
        <taxon>Bacteria</taxon>
        <taxon>Thermotogati</taxon>
        <taxon>Deinococcota</taxon>
        <taxon>Deinococci</taxon>
        <taxon>Trueperales</taxon>
        <taxon>Trueperaceae</taxon>
        <taxon>Truepera</taxon>
    </lineage>
</organism>
<dbReference type="CDD" id="cd10283">
    <property type="entry name" value="MnuA_DNase1-like"/>
    <property type="match status" value="1"/>
</dbReference>
<feature type="signal peptide" evidence="1">
    <location>
        <begin position="1"/>
        <end position="19"/>
    </location>
</feature>
<dbReference type="Proteomes" id="UP000000379">
    <property type="component" value="Chromosome"/>
</dbReference>
<dbReference type="InterPro" id="IPR036691">
    <property type="entry name" value="Endo/exonu/phosph_ase_sf"/>
</dbReference>